<dbReference type="InterPro" id="IPR004937">
    <property type="entry name" value="Urea_transporter"/>
</dbReference>
<dbReference type="GO" id="GO:0005886">
    <property type="term" value="C:plasma membrane"/>
    <property type="evidence" value="ECO:0007669"/>
    <property type="project" value="UniProtKB-SubCell"/>
</dbReference>
<feature type="transmembrane region" description="Helical" evidence="7">
    <location>
        <begin position="251"/>
        <end position="271"/>
    </location>
</feature>
<keyword evidence="5 7" id="KW-1133">Transmembrane helix</keyword>
<dbReference type="InterPro" id="IPR011055">
    <property type="entry name" value="Dup_hybrid_motif"/>
</dbReference>
<keyword evidence="10" id="KW-1185">Reference proteome</keyword>
<keyword evidence="6 7" id="KW-0472">Membrane</keyword>
<feature type="transmembrane region" description="Helical" evidence="7">
    <location>
        <begin position="222"/>
        <end position="244"/>
    </location>
</feature>
<keyword evidence="4 7" id="KW-0812">Transmembrane</keyword>
<evidence type="ECO:0000256" key="6">
    <source>
        <dbReference type="ARBA" id="ARBA00023136"/>
    </source>
</evidence>
<dbReference type="Pfam" id="PF01551">
    <property type="entry name" value="Peptidase_M23"/>
    <property type="match status" value="1"/>
</dbReference>
<feature type="domain" description="M23ase beta-sheet core" evidence="8">
    <location>
        <begin position="387"/>
        <end position="479"/>
    </location>
</feature>
<sequence length="702" mass="79646">MNHFLKTIYISTLSAYSTVLFSGKLSLGFLIFCATLFNPPAAITGLLGILLSNLLAMFLGVYEERIKKGLYGFNGLLVGLSVSIYHQLDFNLIIILVAAIILLVFVTLSLEQILSYFFGLPVLSIPFVIVSIILYLSFYDYKGLENKAAYVFKYDEYFPELPFYIMYYLKSLGGIFFQSSPWSGLCIAIVLLISSRIIFFLSILGFGLGLSFHIILNGNLDGIAIGNVGFNYILTAIGVGGYFLIPNPSTFILAGFASIASALVSSFTKIFLVQFNIPVFALPFTSVTLLFIYVARLLRNRKFIFVDFQPGSPERNLDYYKTRLKRFGETGLYIRLPFSGKWKISQGYNGKYTHKEAWKESLDFMAIGPENKIRKGNDDSLGDFYTYGLNVLAPSAGRIIKIVNHIEDNPVGSVDTKNNWGNLILIEHAPFFYSQLSHLQKNSILVKEGDYILAGTKLGLAGNSGRSLEPHIHMHFQSNPEIGSNTIPVFFTQYQDESKGSIEIKFNAIPEEEDIVNNLSPDFNLKSFFSLVPGEKINILFEKVGHTKFEDEWRINLDLYGNRFIEDDRNNRLYFLSALDYFAALDYMGAKNSSLFFFFLATYRIPFVRTKSHFEDKISYKPFSSFLMRFFKDLIHPFTDTVGFTWKGQIIEENSNFLIETSIEGRNQKPVYELRLNPSSQVPGIVEVKDHLGNQWIINRKS</sequence>
<evidence type="ECO:0000256" key="4">
    <source>
        <dbReference type="ARBA" id="ARBA00022692"/>
    </source>
</evidence>
<feature type="transmembrane region" description="Helical" evidence="7">
    <location>
        <begin position="165"/>
        <end position="190"/>
    </location>
</feature>
<dbReference type="OrthoDB" id="9809488at2"/>
<dbReference type="GO" id="GO:0015204">
    <property type="term" value="F:urea transmembrane transporter activity"/>
    <property type="evidence" value="ECO:0007669"/>
    <property type="project" value="InterPro"/>
</dbReference>
<dbReference type="Gene3D" id="2.70.70.10">
    <property type="entry name" value="Glucose Permease (Domain IIA)"/>
    <property type="match status" value="1"/>
</dbReference>
<organism evidence="9 10">
    <name type="scientific">Leptospira ognonensis</name>
    <dbReference type="NCBI Taxonomy" id="2484945"/>
    <lineage>
        <taxon>Bacteria</taxon>
        <taxon>Pseudomonadati</taxon>
        <taxon>Spirochaetota</taxon>
        <taxon>Spirochaetia</taxon>
        <taxon>Leptospirales</taxon>
        <taxon>Leptospiraceae</taxon>
        <taxon>Leptospira</taxon>
    </lineage>
</organism>
<evidence type="ECO:0000313" key="10">
    <source>
        <dbReference type="Proteomes" id="UP000297693"/>
    </source>
</evidence>
<comment type="caution">
    <text evidence="9">The sequence shown here is derived from an EMBL/GenBank/DDBJ whole genome shotgun (WGS) entry which is preliminary data.</text>
</comment>
<dbReference type="Gene3D" id="1.10.3430.10">
    <property type="entry name" value="Ammonium transporter AmtB like domains"/>
    <property type="match status" value="1"/>
</dbReference>
<evidence type="ECO:0000256" key="3">
    <source>
        <dbReference type="ARBA" id="ARBA00022475"/>
    </source>
</evidence>
<dbReference type="CDD" id="cd12797">
    <property type="entry name" value="M23_peptidase"/>
    <property type="match status" value="1"/>
</dbReference>
<evidence type="ECO:0000256" key="5">
    <source>
        <dbReference type="ARBA" id="ARBA00022989"/>
    </source>
</evidence>
<dbReference type="RefSeq" id="WP_135621485.1">
    <property type="nucleotide sequence ID" value="NZ_RQGD01000005.1"/>
</dbReference>
<feature type="transmembrane region" description="Helical" evidence="7">
    <location>
        <begin position="117"/>
        <end position="138"/>
    </location>
</feature>
<dbReference type="InterPro" id="IPR029020">
    <property type="entry name" value="Ammonium/urea_transptr"/>
</dbReference>
<dbReference type="PANTHER" id="PTHR10464">
    <property type="entry name" value="UREA TRANSPORTER"/>
    <property type="match status" value="1"/>
</dbReference>
<proteinExistence type="inferred from homology"/>
<gene>
    <name evidence="9" type="ORF">EHQ58_01030</name>
</gene>
<accession>A0A4R9K8X1</accession>
<dbReference type="SUPFAM" id="SSF51261">
    <property type="entry name" value="Duplicated hybrid motif"/>
    <property type="match status" value="1"/>
</dbReference>
<evidence type="ECO:0000256" key="7">
    <source>
        <dbReference type="SAM" id="Phobius"/>
    </source>
</evidence>
<evidence type="ECO:0000256" key="1">
    <source>
        <dbReference type="ARBA" id="ARBA00004651"/>
    </source>
</evidence>
<dbReference type="Pfam" id="PF03253">
    <property type="entry name" value="UT"/>
    <property type="match status" value="1"/>
</dbReference>
<feature type="transmembrane region" description="Helical" evidence="7">
    <location>
        <begin position="12"/>
        <end position="37"/>
    </location>
</feature>
<comment type="similarity">
    <text evidence="2">Belongs to the urea transporter family.</text>
</comment>
<comment type="subcellular location">
    <subcellularLocation>
        <location evidence="1">Cell membrane</location>
        <topology evidence="1">Multi-pass membrane protein</topology>
    </subcellularLocation>
</comment>
<feature type="transmembrane region" description="Helical" evidence="7">
    <location>
        <begin position="43"/>
        <end position="62"/>
    </location>
</feature>
<keyword evidence="3" id="KW-1003">Cell membrane</keyword>
<dbReference type="InterPro" id="IPR016047">
    <property type="entry name" value="M23ase_b-sheet_dom"/>
</dbReference>
<reference evidence="9" key="1">
    <citation type="journal article" date="2019" name="PLoS Negl. Trop. Dis.">
        <title>Revisiting the worldwide diversity of Leptospira species in the environment.</title>
        <authorList>
            <person name="Vincent A.T."/>
            <person name="Schiettekatte O."/>
            <person name="Bourhy P."/>
            <person name="Veyrier F.J."/>
            <person name="Picardeau M."/>
        </authorList>
    </citation>
    <scope>NUCLEOTIDE SEQUENCE [LARGE SCALE GENOMIC DNA]</scope>
    <source>
        <strain evidence="9">201702476</strain>
    </source>
</reference>
<feature type="transmembrane region" description="Helical" evidence="7">
    <location>
        <begin position="197"/>
        <end position="216"/>
    </location>
</feature>
<evidence type="ECO:0000313" key="9">
    <source>
        <dbReference type="EMBL" id="TGL63064.1"/>
    </source>
</evidence>
<protein>
    <recommendedName>
        <fullName evidence="8">M23ase beta-sheet core domain-containing protein</fullName>
    </recommendedName>
</protein>
<feature type="transmembrane region" description="Helical" evidence="7">
    <location>
        <begin position="92"/>
        <end position="110"/>
    </location>
</feature>
<feature type="transmembrane region" description="Helical" evidence="7">
    <location>
        <begin position="277"/>
        <end position="295"/>
    </location>
</feature>
<dbReference type="EMBL" id="RQGD01000005">
    <property type="protein sequence ID" value="TGL63064.1"/>
    <property type="molecule type" value="Genomic_DNA"/>
</dbReference>
<dbReference type="PANTHER" id="PTHR10464:SF4">
    <property type="entry name" value="UREA TRANSPORTER"/>
    <property type="match status" value="1"/>
</dbReference>
<name>A0A4R9K8X1_9LEPT</name>
<evidence type="ECO:0000256" key="2">
    <source>
        <dbReference type="ARBA" id="ARBA00005914"/>
    </source>
</evidence>
<evidence type="ECO:0000259" key="8">
    <source>
        <dbReference type="Pfam" id="PF01551"/>
    </source>
</evidence>
<dbReference type="AlphaFoldDB" id="A0A4R9K8X1"/>
<dbReference type="Proteomes" id="UP000297693">
    <property type="component" value="Unassembled WGS sequence"/>
</dbReference>